<evidence type="ECO:0000256" key="2">
    <source>
        <dbReference type="ARBA" id="ARBA00022803"/>
    </source>
</evidence>
<feature type="repeat" description="TPR" evidence="3">
    <location>
        <begin position="59"/>
        <end position="92"/>
    </location>
</feature>
<dbReference type="OrthoDB" id="5984918at2759"/>
<dbReference type="EMBL" id="MPUH01001152">
    <property type="protein sequence ID" value="OMJ69838.1"/>
    <property type="molecule type" value="Genomic_DNA"/>
</dbReference>
<dbReference type="PROSITE" id="PS50096">
    <property type="entry name" value="IQ"/>
    <property type="match status" value="1"/>
</dbReference>
<feature type="compositionally biased region" description="Polar residues" evidence="5">
    <location>
        <begin position="236"/>
        <end position="246"/>
    </location>
</feature>
<evidence type="ECO:0000256" key="1">
    <source>
        <dbReference type="ARBA" id="ARBA00022737"/>
    </source>
</evidence>
<evidence type="ECO:0000256" key="5">
    <source>
        <dbReference type="SAM" id="MobiDB-lite"/>
    </source>
</evidence>
<evidence type="ECO:0000313" key="7">
    <source>
        <dbReference type="Proteomes" id="UP000187209"/>
    </source>
</evidence>
<organism evidence="6 7">
    <name type="scientific">Stentor coeruleus</name>
    <dbReference type="NCBI Taxonomy" id="5963"/>
    <lineage>
        <taxon>Eukaryota</taxon>
        <taxon>Sar</taxon>
        <taxon>Alveolata</taxon>
        <taxon>Ciliophora</taxon>
        <taxon>Postciliodesmatophora</taxon>
        <taxon>Heterotrichea</taxon>
        <taxon>Heterotrichida</taxon>
        <taxon>Stentoridae</taxon>
        <taxon>Stentor</taxon>
    </lineage>
</organism>
<dbReference type="PROSITE" id="PS50005">
    <property type="entry name" value="TPR"/>
    <property type="match status" value="1"/>
</dbReference>
<sequence>MTMKRRHEDFIEDGIEELNHHAMTCLTSENYNHAMSYLNQALFKARLMAESTKKSSLLALTFNNLGCFYKRLGQVDHALDYFFQSLVLENKGLNNLESIANTYMNISVLFSLKTEHEQSLRYSLKALNLLKNEFKNNPQLAILIVNCYSRIGFEYKALKMFQQALQSFKSGYEICSKSRIIGLSVRKNFQKLHEETLLEIQKDKSYESKVQKVVENNKKKRRVTSYSPKSTFESHTTTLTQNTSLKPITPKFSEKPGTSNIRRGSVVLPPMEEFYISRKNNLEKSYEIDEVKKKKINSLKLRAQENFAACYIQACWKGYKQRKKYYEMLVGEKIKEAENKARQAEEAVNNLKALAQNPKHILRLLRKKLC</sequence>
<gene>
    <name evidence="6" type="ORF">SteCoe_32334</name>
</gene>
<feature type="region of interest" description="Disordered" evidence="5">
    <location>
        <begin position="236"/>
        <end position="262"/>
    </location>
</feature>
<proteinExistence type="predicted"/>
<name>A0A1R2AZ99_9CILI</name>
<comment type="caution">
    <text evidence="6">The sequence shown here is derived from an EMBL/GenBank/DDBJ whole genome shotgun (WGS) entry which is preliminary data.</text>
</comment>
<keyword evidence="2 3" id="KW-0802">TPR repeat</keyword>
<dbReference type="PANTHER" id="PTHR45641">
    <property type="entry name" value="TETRATRICOPEPTIDE REPEAT PROTEIN (AFU_ORTHOLOGUE AFUA_6G03870)"/>
    <property type="match status" value="1"/>
</dbReference>
<dbReference type="PANTHER" id="PTHR45641:SF19">
    <property type="entry name" value="NEPHROCYSTIN-3"/>
    <property type="match status" value="1"/>
</dbReference>
<dbReference type="SUPFAM" id="SSF48452">
    <property type="entry name" value="TPR-like"/>
    <property type="match status" value="1"/>
</dbReference>
<evidence type="ECO:0000256" key="3">
    <source>
        <dbReference type="PROSITE-ProRule" id="PRU00339"/>
    </source>
</evidence>
<evidence type="ECO:0000313" key="6">
    <source>
        <dbReference type="EMBL" id="OMJ69838.1"/>
    </source>
</evidence>
<dbReference type="InterPro" id="IPR019734">
    <property type="entry name" value="TPR_rpt"/>
</dbReference>
<evidence type="ECO:0000256" key="4">
    <source>
        <dbReference type="SAM" id="Coils"/>
    </source>
</evidence>
<keyword evidence="1" id="KW-0677">Repeat</keyword>
<keyword evidence="7" id="KW-1185">Reference proteome</keyword>
<accession>A0A1R2AZ99</accession>
<dbReference type="InterPro" id="IPR011990">
    <property type="entry name" value="TPR-like_helical_dom_sf"/>
</dbReference>
<protein>
    <submittedName>
        <fullName evidence="6">Uncharacterized protein</fullName>
    </submittedName>
</protein>
<dbReference type="AlphaFoldDB" id="A0A1R2AZ99"/>
<dbReference type="Proteomes" id="UP000187209">
    <property type="component" value="Unassembled WGS sequence"/>
</dbReference>
<dbReference type="SMART" id="SM00028">
    <property type="entry name" value="TPR"/>
    <property type="match status" value="3"/>
</dbReference>
<keyword evidence="4" id="KW-0175">Coiled coil</keyword>
<dbReference type="Gene3D" id="1.25.40.10">
    <property type="entry name" value="Tetratricopeptide repeat domain"/>
    <property type="match status" value="2"/>
</dbReference>
<feature type="coiled-coil region" evidence="4">
    <location>
        <begin position="327"/>
        <end position="357"/>
    </location>
</feature>
<reference evidence="6 7" key="1">
    <citation type="submission" date="2016-11" db="EMBL/GenBank/DDBJ databases">
        <title>The macronuclear genome of Stentor coeruleus: a giant cell with tiny introns.</title>
        <authorList>
            <person name="Slabodnick M."/>
            <person name="Ruby J.G."/>
            <person name="Reiff S.B."/>
            <person name="Swart E.C."/>
            <person name="Gosai S."/>
            <person name="Prabakaran S."/>
            <person name="Witkowska E."/>
            <person name="Larue G.E."/>
            <person name="Fisher S."/>
            <person name="Freeman R.M."/>
            <person name="Gunawardena J."/>
            <person name="Chu W."/>
            <person name="Stover N.A."/>
            <person name="Gregory B.D."/>
            <person name="Nowacki M."/>
            <person name="Derisi J."/>
            <person name="Roy S.W."/>
            <person name="Marshall W.F."/>
            <person name="Sood P."/>
        </authorList>
    </citation>
    <scope>NUCLEOTIDE SEQUENCE [LARGE SCALE GENOMIC DNA]</scope>
    <source>
        <strain evidence="6">WM001</strain>
    </source>
</reference>